<organism evidence="1 2">
    <name type="scientific">Puccinia striiformis f. sp. tritici PST-78</name>
    <dbReference type="NCBI Taxonomy" id="1165861"/>
    <lineage>
        <taxon>Eukaryota</taxon>
        <taxon>Fungi</taxon>
        <taxon>Dikarya</taxon>
        <taxon>Basidiomycota</taxon>
        <taxon>Pucciniomycotina</taxon>
        <taxon>Pucciniomycetes</taxon>
        <taxon>Pucciniales</taxon>
        <taxon>Pucciniaceae</taxon>
        <taxon>Puccinia</taxon>
    </lineage>
</organism>
<comment type="caution">
    <text evidence="1">The sequence shown here is derived from an EMBL/GenBank/DDBJ whole genome shotgun (WGS) entry which is preliminary data.</text>
</comment>
<dbReference type="PANTHER" id="PTHR33069">
    <property type="entry name" value="CHROMOSOME 7, WHOLE GENOME SHOTGUN SEQUENCE-RELATED"/>
    <property type="match status" value="1"/>
</dbReference>
<reference evidence="2" key="1">
    <citation type="submission" date="2014-03" db="EMBL/GenBank/DDBJ databases">
        <title>The Genome Sequence of Puccinia striiformis f. sp. tritici PST-78.</title>
        <authorList>
            <consortium name="The Broad Institute Genome Sequencing Platform"/>
            <person name="Cuomo C."/>
            <person name="Hulbert S."/>
            <person name="Chen X."/>
            <person name="Walker B."/>
            <person name="Young S.K."/>
            <person name="Zeng Q."/>
            <person name="Gargeya S."/>
            <person name="Fitzgerald M."/>
            <person name="Haas B."/>
            <person name="Abouelleil A."/>
            <person name="Alvarado L."/>
            <person name="Arachchi H.M."/>
            <person name="Berlin A.M."/>
            <person name="Chapman S.B."/>
            <person name="Goldberg J."/>
            <person name="Griggs A."/>
            <person name="Gujja S."/>
            <person name="Hansen M."/>
            <person name="Howarth C."/>
            <person name="Imamovic A."/>
            <person name="Larimer J."/>
            <person name="McCowan C."/>
            <person name="Montmayeur A."/>
            <person name="Murphy C."/>
            <person name="Neiman D."/>
            <person name="Pearson M."/>
            <person name="Priest M."/>
            <person name="Roberts A."/>
            <person name="Saif S."/>
            <person name="Shea T."/>
            <person name="Sisk P."/>
            <person name="Sykes S."/>
            <person name="Wortman J."/>
            <person name="Nusbaum C."/>
            <person name="Birren B."/>
        </authorList>
    </citation>
    <scope>NUCLEOTIDE SEQUENCE [LARGE SCALE GENOMIC DNA]</scope>
    <source>
        <strain evidence="2">race PST-78</strain>
    </source>
</reference>
<accession>A0A0L0V5Y8</accession>
<sequence>MATRLRVEYRTTSYQMGKLCNDSVHGRPEKTGGEVRFRYKNLDAAPAPVQESGHALNEPHKYSAVDHSDQLEYQEKMKQNFVDHMLAEFDRLLIKYEPLFIGEGADDHYAFERAFSALSVDQVRKKEGLVGQMRGFLPILDQQFKALSGLLIPSDVWKRPERTRKVILQAQSELEHTIDQMRFIVTAVCPPTSEPLSAREQTDDQHLKGLKSYRLHRLKYKFDNEVLFFVNLIFNRGLELFRQIKSAPAHVKPDKFNRCSCRVDLTDDVRRASTMIESTIRFLELSELDLAQDHWNSELLGIDEKMMGIMAKVRESANEPVKQIAQRSIPIIKLIKIFYYKLSKRGINSKGFPRYTNMNSEQIKSVAESINAAHKDIAELLLLLRRADTGFGAATSHEFLHLANTLKSRLEPPLFLVPLYLIPLIPVTNGLELRKYYITWVDTWSTQFYLAIHNFKRLAKKFDRAHF</sequence>
<proteinExistence type="predicted"/>
<name>A0A0L0V5Y8_9BASI</name>
<dbReference type="Proteomes" id="UP000054564">
    <property type="component" value="Unassembled WGS sequence"/>
</dbReference>
<dbReference type="PANTHER" id="PTHR33069:SF3">
    <property type="entry name" value="DYNEIN HEAVY CHAIN TAIL DOMAIN-CONTAINING PROTEIN"/>
    <property type="match status" value="1"/>
</dbReference>
<keyword evidence="2" id="KW-1185">Reference proteome</keyword>
<dbReference type="AlphaFoldDB" id="A0A0L0V5Y8"/>
<gene>
    <name evidence="1" type="ORF">PSTG_11962</name>
</gene>
<protein>
    <submittedName>
        <fullName evidence="1">Uncharacterized protein</fullName>
    </submittedName>
</protein>
<dbReference type="OrthoDB" id="10289122at2759"/>
<dbReference type="EMBL" id="AJIL01000111">
    <property type="protein sequence ID" value="KNE94688.1"/>
    <property type="molecule type" value="Genomic_DNA"/>
</dbReference>
<evidence type="ECO:0000313" key="1">
    <source>
        <dbReference type="EMBL" id="KNE94688.1"/>
    </source>
</evidence>
<evidence type="ECO:0000313" key="2">
    <source>
        <dbReference type="Proteomes" id="UP000054564"/>
    </source>
</evidence>